<evidence type="ECO:0000259" key="2">
    <source>
        <dbReference type="Pfam" id="PF02481"/>
    </source>
</evidence>
<keyword evidence="5" id="KW-1185">Reference proteome</keyword>
<dbReference type="PANTHER" id="PTHR43022:SF1">
    <property type="entry name" value="PROTEIN SMF"/>
    <property type="match status" value="1"/>
</dbReference>
<protein>
    <submittedName>
        <fullName evidence="4">DNA-protecting protein DprA</fullName>
    </submittedName>
</protein>
<sequence>MSEALADWTALALTPGIGPSSFLRLLACFGSASIAVRESRSSLAVCLDARQLDSWFSGEGQRAADAALAWAQGAGCSLLTLNDDDYPTRLAESDSPPPLLFARGRRELLAQDMLAIVGSRRATPQGLQTARLFAQKLGEQGYTIVSGLASGIDAAAHEGALATPASSIAVIGTGIDRVYPSSNRALAHRLAEHGLILSEFALGTGPLAGHFPQRNRILAGLARGCLVVEATLDSGSLITARLSLESGREVMAVPGSILSPQSRGCHRLIKQGARLVETVDDILEEVGTAMPADTQVAELAAEPDVASADDPEIEALLAEMGYDAVALDTLLARLRLTAEAIYPMLLELEIQGRVASLPGGCYQRLR</sequence>
<dbReference type="InterPro" id="IPR003488">
    <property type="entry name" value="DprA"/>
</dbReference>
<proteinExistence type="inferred from homology"/>
<feature type="domain" description="DprA winged helix" evidence="3">
    <location>
        <begin position="301"/>
        <end position="360"/>
    </location>
</feature>
<dbReference type="InterPro" id="IPR057666">
    <property type="entry name" value="DrpA_SLOG"/>
</dbReference>
<dbReference type="SUPFAM" id="SSF102405">
    <property type="entry name" value="MCP/YpsA-like"/>
    <property type="match status" value="1"/>
</dbReference>
<dbReference type="Proteomes" id="UP000467214">
    <property type="component" value="Unassembled WGS sequence"/>
</dbReference>
<dbReference type="InterPro" id="IPR036388">
    <property type="entry name" value="WH-like_DNA-bd_sf"/>
</dbReference>
<dbReference type="Gene3D" id="1.10.10.10">
    <property type="entry name" value="Winged helix-like DNA-binding domain superfamily/Winged helix DNA-binding domain"/>
    <property type="match status" value="1"/>
</dbReference>
<dbReference type="Gene3D" id="3.40.50.450">
    <property type="match status" value="1"/>
</dbReference>
<comment type="similarity">
    <text evidence="1">Belongs to the DprA/Smf family.</text>
</comment>
<dbReference type="EMBL" id="WSSB01000004">
    <property type="protein sequence ID" value="MXR36570.1"/>
    <property type="molecule type" value="Genomic_DNA"/>
</dbReference>
<organism evidence="4 5">
    <name type="scientific">Craterilacuibacter sinensis</name>
    <dbReference type="NCBI Taxonomy" id="2686017"/>
    <lineage>
        <taxon>Bacteria</taxon>
        <taxon>Pseudomonadati</taxon>
        <taxon>Pseudomonadota</taxon>
        <taxon>Betaproteobacteria</taxon>
        <taxon>Neisseriales</taxon>
        <taxon>Neisseriaceae</taxon>
        <taxon>Craterilacuibacter</taxon>
    </lineage>
</organism>
<dbReference type="NCBIfam" id="TIGR00732">
    <property type="entry name" value="dprA"/>
    <property type="match status" value="1"/>
</dbReference>
<name>A0A845BME6_9NEIS</name>
<dbReference type="PANTHER" id="PTHR43022">
    <property type="entry name" value="PROTEIN SMF"/>
    <property type="match status" value="1"/>
</dbReference>
<dbReference type="AlphaFoldDB" id="A0A845BME6"/>
<evidence type="ECO:0000313" key="4">
    <source>
        <dbReference type="EMBL" id="MXR36570.1"/>
    </source>
</evidence>
<dbReference type="InterPro" id="IPR041614">
    <property type="entry name" value="DprA_WH"/>
</dbReference>
<dbReference type="Pfam" id="PF17782">
    <property type="entry name" value="WHD_DprA"/>
    <property type="match status" value="1"/>
</dbReference>
<evidence type="ECO:0000256" key="1">
    <source>
        <dbReference type="ARBA" id="ARBA00006525"/>
    </source>
</evidence>
<gene>
    <name evidence="4" type="primary">dprA</name>
    <name evidence="4" type="ORF">GQF02_06255</name>
</gene>
<feature type="domain" description="Smf/DprA SLOG" evidence="2">
    <location>
        <begin position="78"/>
        <end position="286"/>
    </location>
</feature>
<evidence type="ECO:0000259" key="3">
    <source>
        <dbReference type="Pfam" id="PF17782"/>
    </source>
</evidence>
<reference evidence="4 5" key="1">
    <citation type="submission" date="2019-12" db="EMBL/GenBank/DDBJ databases">
        <title>Neisseriaceae gen. nov. sp. Genome sequencing and assembly.</title>
        <authorList>
            <person name="Liu Z."/>
            <person name="Li A."/>
        </authorList>
    </citation>
    <scope>NUCLEOTIDE SEQUENCE [LARGE SCALE GENOMIC DNA]</scope>
    <source>
        <strain evidence="4 5">B2N2-7</strain>
    </source>
</reference>
<dbReference type="RefSeq" id="WP_124736192.1">
    <property type="nucleotide sequence ID" value="NZ_WSSB01000004.1"/>
</dbReference>
<dbReference type="GO" id="GO:0009294">
    <property type="term" value="P:DNA-mediated transformation"/>
    <property type="evidence" value="ECO:0007669"/>
    <property type="project" value="InterPro"/>
</dbReference>
<evidence type="ECO:0000313" key="5">
    <source>
        <dbReference type="Proteomes" id="UP000467214"/>
    </source>
</evidence>
<dbReference type="Pfam" id="PF02481">
    <property type="entry name" value="DNA_processg_A"/>
    <property type="match status" value="1"/>
</dbReference>
<accession>A0A845BME6</accession>
<comment type="caution">
    <text evidence="4">The sequence shown here is derived from an EMBL/GenBank/DDBJ whole genome shotgun (WGS) entry which is preliminary data.</text>
</comment>